<evidence type="ECO:0000313" key="3">
    <source>
        <dbReference type="EMBL" id="ADI74328.1"/>
    </source>
</evidence>
<name>D7E9Q6_METEZ</name>
<feature type="region of interest" description="Disordered" evidence="1">
    <location>
        <begin position="110"/>
        <end position="136"/>
    </location>
</feature>
<dbReference type="Pfam" id="PF14239">
    <property type="entry name" value="RRXRR"/>
    <property type="match status" value="1"/>
</dbReference>
<dbReference type="InterPro" id="IPR025938">
    <property type="entry name" value="RRXRR_dom"/>
</dbReference>
<dbReference type="GO" id="GO:0008270">
    <property type="term" value="F:zinc ion binding"/>
    <property type="evidence" value="ECO:0007669"/>
    <property type="project" value="InterPro"/>
</dbReference>
<dbReference type="KEGG" id="mev:Metev_1475"/>
<dbReference type="GO" id="GO:0003676">
    <property type="term" value="F:nucleic acid binding"/>
    <property type="evidence" value="ECO:0007669"/>
    <property type="project" value="InterPro"/>
</dbReference>
<evidence type="ECO:0000313" key="4">
    <source>
        <dbReference type="Proteomes" id="UP000000391"/>
    </source>
</evidence>
<sequence>MHVYVLSKNKKPLMPTRPAKARRLLKSGKAKVVRRTPFSIKLLYETTEYTQPVIAGMDSGSKYIGCAAVANDEVMYQSEIKLRDDVSKKMKDRADHRMNRRYRKTRYRKPRFNNRGNSKKENRIAPSIKSKVQSHERERRFVESILPVKKWIVETTSFDIHKITNPNVSGTGYQNGDLKGYYNIRIYVLHRDDYTCQKCKNKSKDPKLECHHIIFRSKGGTDRPNNLITLCETCHSKLHKGEFSINKNPSNTKHPTEMGIVRSQIRKLNWKFQETFGYITKYKREQKLKLEKTHYNDAVAICCDENNPNLQLSNVVYYKKHVNKGDYQQTKGVKSEKKIPTGKLHGLKKFDFIETPYVSGFVKGKRTSGNFSIMDIFGNTSKKNPNVKKNCRRISARCTTLTQQIQI</sequence>
<protein>
    <submittedName>
        <fullName evidence="3">HNH endonuclease</fullName>
    </submittedName>
</protein>
<keyword evidence="4" id="KW-1185">Reference proteome</keyword>
<dbReference type="OrthoDB" id="11472at2157"/>
<keyword evidence="3" id="KW-0540">Nuclease</keyword>
<dbReference type="InterPro" id="IPR047693">
    <property type="entry name" value="RNA-guided_IscB-like"/>
</dbReference>
<feature type="domain" description="HNH nuclease" evidence="2">
    <location>
        <begin position="183"/>
        <end position="236"/>
    </location>
</feature>
<reference evidence="3 4" key="1">
    <citation type="submission" date="2010-06" db="EMBL/GenBank/DDBJ databases">
        <title>Complete sequence chromosome of Methanohalobium evestigatum Z-7303.</title>
        <authorList>
            <consortium name="US DOE Joint Genome Institute"/>
            <person name="Lucas S."/>
            <person name="Copeland A."/>
            <person name="Lapidus A."/>
            <person name="Cheng J.-F."/>
            <person name="Bruce D."/>
            <person name="Goodwin L."/>
            <person name="Pitluck S."/>
            <person name="Saunders E."/>
            <person name="Detter J.C."/>
            <person name="Han C."/>
            <person name="Tapia R."/>
            <person name="Land M."/>
            <person name="Hauser L."/>
            <person name="Kyrpides N."/>
            <person name="Mikhailova N."/>
            <person name="Sieprawska-Lupa M."/>
            <person name="Whitman W.B."/>
            <person name="Anderson I."/>
            <person name="Woyke T."/>
        </authorList>
    </citation>
    <scope>NUCLEOTIDE SEQUENCE [LARGE SCALE GENOMIC DNA]</scope>
    <source>
        <strain evidence="4">ATCC BAA-1072 / DSM 3721 / NBRC 107634 / OCM 161 / Z-7303</strain>
    </source>
</reference>
<keyword evidence="3" id="KW-0255">Endonuclease</keyword>
<dbReference type="GO" id="GO:0004519">
    <property type="term" value="F:endonuclease activity"/>
    <property type="evidence" value="ECO:0007669"/>
    <property type="project" value="UniProtKB-KW"/>
</dbReference>
<dbReference type="EMBL" id="CP002069">
    <property type="protein sequence ID" value="ADI74328.1"/>
    <property type="molecule type" value="Genomic_DNA"/>
</dbReference>
<dbReference type="GeneID" id="9347115"/>
<dbReference type="CDD" id="cd00085">
    <property type="entry name" value="HNHc"/>
    <property type="match status" value="1"/>
</dbReference>
<dbReference type="InterPro" id="IPR002711">
    <property type="entry name" value="HNH"/>
</dbReference>
<dbReference type="NCBIfam" id="NF040563">
    <property type="entry name" value="guided_IscB"/>
    <property type="match status" value="1"/>
</dbReference>
<dbReference type="HOGENOM" id="CLU_036716_1_0_2"/>
<dbReference type="SMART" id="SM00507">
    <property type="entry name" value="HNHc"/>
    <property type="match status" value="1"/>
</dbReference>
<dbReference type="Gene3D" id="1.10.30.50">
    <property type="match status" value="1"/>
</dbReference>
<evidence type="ECO:0000256" key="1">
    <source>
        <dbReference type="SAM" id="MobiDB-lite"/>
    </source>
</evidence>
<gene>
    <name evidence="3" type="ordered locus">Metev_1475</name>
</gene>
<proteinExistence type="predicted"/>
<dbReference type="RefSeq" id="WP_013194893.1">
    <property type="nucleotide sequence ID" value="NC_014253.1"/>
</dbReference>
<accession>D7E9Q6</accession>
<evidence type="ECO:0000259" key="2">
    <source>
        <dbReference type="SMART" id="SM00507"/>
    </source>
</evidence>
<keyword evidence="3" id="KW-0378">Hydrolase</keyword>
<dbReference type="AlphaFoldDB" id="D7E9Q6"/>
<dbReference type="STRING" id="644295.Metev_1475"/>
<dbReference type="Pfam" id="PF01844">
    <property type="entry name" value="HNH"/>
    <property type="match status" value="1"/>
</dbReference>
<dbReference type="InterPro" id="IPR003615">
    <property type="entry name" value="HNH_nuc"/>
</dbReference>
<dbReference type="Proteomes" id="UP000000391">
    <property type="component" value="Chromosome"/>
</dbReference>
<organism evidence="3 4">
    <name type="scientific">Methanohalobium evestigatum (strain ATCC BAA-1072 / DSM 3721 / NBRC 107634 / OCM 161 / Z-7303)</name>
    <dbReference type="NCBI Taxonomy" id="644295"/>
    <lineage>
        <taxon>Archaea</taxon>
        <taxon>Methanobacteriati</taxon>
        <taxon>Methanobacteriota</taxon>
        <taxon>Stenosarchaea group</taxon>
        <taxon>Methanomicrobia</taxon>
        <taxon>Methanosarcinales</taxon>
        <taxon>Methanosarcinaceae</taxon>
        <taxon>Methanohalobium</taxon>
    </lineage>
</organism>